<protein>
    <submittedName>
        <fullName evidence="9">ABC transporter permease protein</fullName>
    </submittedName>
</protein>
<dbReference type="PATRIC" id="fig|1195236.3.peg.1497"/>
<feature type="transmembrane region" description="Helical" evidence="7">
    <location>
        <begin position="270"/>
        <end position="287"/>
    </location>
</feature>
<keyword evidence="6 7" id="KW-0472">Membrane</keyword>
<dbReference type="SUPFAM" id="SSF161098">
    <property type="entry name" value="MetI-like"/>
    <property type="match status" value="1"/>
</dbReference>
<proteinExistence type="inferred from homology"/>
<dbReference type="GO" id="GO:0005886">
    <property type="term" value="C:plasma membrane"/>
    <property type="evidence" value="ECO:0007669"/>
    <property type="project" value="UniProtKB-SubCell"/>
</dbReference>
<comment type="subcellular location">
    <subcellularLocation>
        <location evidence="1 7">Cell membrane</location>
        <topology evidence="1 7">Multi-pass membrane protein</topology>
    </subcellularLocation>
</comment>
<keyword evidence="5 7" id="KW-1133">Transmembrane helix</keyword>
<comment type="similarity">
    <text evidence="7">Belongs to the binding-protein-dependent transport system permease family.</text>
</comment>
<name>S0FUY6_RUMCE</name>
<organism evidence="9 10">
    <name type="scientific">Ruminiclostridium cellobioparum subsp. termitidis CT1112</name>
    <dbReference type="NCBI Taxonomy" id="1195236"/>
    <lineage>
        <taxon>Bacteria</taxon>
        <taxon>Bacillati</taxon>
        <taxon>Bacillota</taxon>
        <taxon>Clostridia</taxon>
        <taxon>Eubacteriales</taxon>
        <taxon>Oscillospiraceae</taxon>
        <taxon>Ruminiclostridium</taxon>
    </lineage>
</organism>
<feature type="transmembrane region" description="Helical" evidence="7">
    <location>
        <begin position="111"/>
        <end position="131"/>
    </location>
</feature>
<feature type="transmembrane region" description="Helical" evidence="7">
    <location>
        <begin position="12"/>
        <end position="33"/>
    </location>
</feature>
<dbReference type="Pfam" id="PF00528">
    <property type="entry name" value="BPD_transp_1"/>
    <property type="match status" value="1"/>
</dbReference>
<dbReference type="STRING" id="1195236.CTER_1193"/>
<evidence type="ECO:0000259" key="8">
    <source>
        <dbReference type="PROSITE" id="PS50928"/>
    </source>
</evidence>
<dbReference type="EMBL" id="AORV01000025">
    <property type="protein sequence ID" value="EMS72969.1"/>
    <property type="molecule type" value="Genomic_DNA"/>
</dbReference>
<dbReference type="InterPro" id="IPR051393">
    <property type="entry name" value="ABC_transporter_permease"/>
</dbReference>
<evidence type="ECO:0000256" key="1">
    <source>
        <dbReference type="ARBA" id="ARBA00004651"/>
    </source>
</evidence>
<dbReference type="InterPro" id="IPR000515">
    <property type="entry name" value="MetI-like"/>
</dbReference>
<evidence type="ECO:0000313" key="9">
    <source>
        <dbReference type="EMBL" id="EMS72969.1"/>
    </source>
</evidence>
<gene>
    <name evidence="9" type="ORF">CTER_1193</name>
</gene>
<dbReference type="PANTHER" id="PTHR30193:SF37">
    <property type="entry name" value="INNER MEMBRANE ABC TRANSPORTER PERMEASE PROTEIN YCJO"/>
    <property type="match status" value="1"/>
</dbReference>
<dbReference type="PROSITE" id="PS50928">
    <property type="entry name" value="ABC_TM1"/>
    <property type="match status" value="1"/>
</dbReference>
<feature type="transmembrane region" description="Helical" evidence="7">
    <location>
        <begin position="160"/>
        <end position="182"/>
    </location>
</feature>
<evidence type="ECO:0000256" key="5">
    <source>
        <dbReference type="ARBA" id="ARBA00022989"/>
    </source>
</evidence>
<dbReference type="Gene3D" id="1.10.3720.10">
    <property type="entry name" value="MetI-like"/>
    <property type="match status" value="1"/>
</dbReference>
<dbReference type="Proteomes" id="UP000014155">
    <property type="component" value="Unassembled WGS sequence"/>
</dbReference>
<dbReference type="GO" id="GO:0055085">
    <property type="term" value="P:transmembrane transport"/>
    <property type="evidence" value="ECO:0007669"/>
    <property type="project" value="InterPro"/>
</dbReference>
<evidence type="ECO:0000256" key="3">
    <source>
        <dbReference type="ARBA" id="ARBA00022475"/>
    </source>
</evidence>
<feature type="transmembrane region" description="Helical" evidence="7">
    <location>
        <begin position="77"/>
        <end position="99"/>
    </location>
</feature>
<evidence type="ECO:0000256" key="6">
    <source>
        <dbReference type="ARBA" id="ARBA00023136"/>
    </source>
</evidence>
<keyword evidence="3" id="KW-1003">Cell membrane</keyword>
<evidence type="ECO:0000313" key="10">
    <source>
        <dbReference type="Proteomes" id="UP000014155"/>
    </source>
</evidence>
<dbReference type="CDD" id="cd06261">
    <property type="entry name" value="TM_PBP2"/>
    <property type="match status" value="1"/>
</dbReference>
<dbReference type="AlphaFoldDB" id="S0FUY6"/>
<feature type="domain" description="ABC transmembrane type-1" evidence="8">
    <location>
        <begin position="74"/>
        <end position="286"/>
    </location>
</feature>
<keyword evidence="10" id="KW-1185">Reference proteome</keyword>
<evidence type="ECO:0000256" key="7">
    <source>
        <dbReference type="RuleBase" id="RU363032"/>
    </source>
</evidence>
<sequence length="296" mass="33655">MKKTNNSRERRNLLTGLAFIAPNFIGFLIFSLIPVGASLVLSFSNWDLISPPEFIGIGNYKELFTADPLFWKVLWNTVRYCLIAIPGMMILALLLALLVNQRLRGRMIYRFIYFLPVVTSSIAVSIVWTWMFNTDFGLINQFLSIFNVPSINWLADERTAMVAIATVGIWSSAGYNMVLFLAGLQAIPRQLYEACEIDGGGTIRKFTSVTIPMLTPTTFFVLVMSIINSFQVFDYVYMMTGGAPNNTTKSIVSYIYDNGFQFFKMGNASALSWILFLIVFSLTYVQFKMQDKWVEY</sequence>
<feature type="transmembrane region" description="Helical" evidence="7">
    <location>
        <begin position="213"/>
        <end position="233"/>
    </location>
</feature>
<dbReference type="RefSeq" id="WP_004624719.1">
    <property type="nucleotide sequence ID" value="NZ_AORV01000025.1"/>
</dbReference>
<accession>S0FUY6</accession>
<dbReference type="eggNOG" id="COG1175">
    <property type="taxonomic scope" value="Bacteria"/>
</dbReference>
<dbReference type="InterPro" id="IPR035906">
    <property type="entry name" value="MetI-like_sf"/>
</dbReference>
<reference evidence="9 10" key="1">
    <citation type="journal article" date="2013" name="Genome Announc.">
        <title>Draft Genome Sequence of the Cellulolytic, Mesophilic, Anaerobic Bacterium Clostridium termitidis Strain CT1112 (DSM 5398).</title>
        <authorList>
            <person name="Lal S."/>
            <person name="Ramachandran U."/>
            <person name="Zhang X."/>
            <person name="Munir R."/>
            <person name="Sparling R."/>
            <person name="Levin D.B."/>
        </authorList>
    </citation>
    <scope>NUCLEOTIDE SEQUENCE [LARGE SCALE GENOMIC DNA]</scope>
    <source>
        <strain evidence="9 10">CT1112</strain>
    </source>
</reference>
<evidence type="ECO:0000256" key="4">
    <source>
        <dbReference type="ARBA" id="ARBA00022692"/>
    </source>
</evidence>
<keyword evidence="2 7" id="KW-0813">Transport</keyword>
<comment type="caution">
    <text evidence="9">The sequence shown here is derived from an EMBL/GenBank/DDBJ whole genome shotgun (WGS) entry which is preliminary data.</text>
</comment>
<dbReference type="PANTHER" id="PTHR30193">
    <property type="entry name" value="ABC TRANSPORTER PERMEASE PROTEIN"/>
    <property type="match status" value="1"/>
</dbReference>
<keyword evidence="4 7" id="KW-0812">Transmembrane</keyword>
<evidence type="ECO:0000256" key="2">
    <source>
        <dbReference type="ARBA" id="ARBA00022448"/>
    </source>
</evidence>